<evidence type="ECO:0000313" key="7">
    <source>
        <dbReference type="Proteomes" id="UP000467700"/>
    </source>
</evidence>
<evidence type="ECO:0000259" key="5">
    <source>
        <dbReference type="PROSITE" id="PS51741"/>
    </source>
</evidence>
<dbReference type="PROSITE" id="PS50238">
    <property type="entry name" value="RHOGAP"/>
    <property type="match status" value="1"/>
</dbReference>
<dbReference type="InterPro" id="IPR050729">
    <property type="entry name" value="Rho-GAP"/>
</dbReference>
<dbReference type="Proteomes" id="UP000467700">
    <property type="component" value="Unassembled WGS sequence"/>
</dbReference>
<evidence type="ECO:0000256" key="2">
    <source>
        <dbReference type="PROSITE-ProRule" id="PRU01077"/>
    </source>
</evidence>
<dbReference type="SUPFAM" id="SSF103657">
    <property type="entry name" value="BAR/IMD domain-like"/>
    <property type="match status" value="1"/>
</dbReference>
<dbReference type="PROSITE" id="PS51741">
    <property type="entry name" value="F_BAR"/>
    <property type="match status" value="1"/>
</dbReference>
<dbReference type="SUPFAM" id="SSF48350">
    <property type="entry name" value="GTPase activation domain, GAP"/>
    <property type="match status" value="1"/>
</dbReference>
<protein>
    <recommendedName>
        <fullName evidence="8">Rho-GAP domain-containing protein</fullName>
    </recommendedName>
</protein>
<comment type="caution">
    <text evidence="6">The sequence shown here is derived from an EMBL/GenBank/DDBJ whole genome shotgun (WGS) entry which is preliminary data.</text>
</comment>
<keyword evidence="7" id="KW-1185">Reference proteome</keyword>
<evidence type="ECO:0000313" key="6">
    <source>
        <dbReference type="EMBL" id="CAA7259963.1"/>
    </source>
</evidence>
<organism evidence="6 7">
    <name type="scientific">Cyclocybe aegerita</name>
    <name type="common">Black poplar mushroom</name>
    <name type="synonym">Agrocybe aegerita</name>
    <dbReference type="NCBI Taxonomy" id="1973307"/>
    <lineage>
        <taxon>Eukaryota</taxon>
        <taxon>Fungi</taxon>
        <taxon>Dikarya</taxon>
        <taxon>Basidiomycota</taxon>
        <taxon>Agaricomycotina</taxon>
        <taxon>Agaricomycetes</taxon>
        <taxon>Agaricomycetidae</taxon>
        <taxon>Agaricales</taxon>
        <taxon>Agaricineae</taxon>
        <taxon>Bolbitiaceae</taxon>
        <taxon>Cyclocybe</taxon>
    </lineage>
</organism>
<keyword evidence="1" id="KW-0343">GTPase activation</keyword>
<dbReference type="Pfam" id="PF00620">
    <property type="entry name" value="RhoGAP"/>
    <property type="match status" value="1"/>
</dbReference>
<evidence type="ECO:0000256" key="3">
    <source>
        <dbReference type="SAM" id="MobiDB-lite"/>
    </source>
</evidence>
<feature type="region of interest" description="Disordered" evidence="3">
    <location>
        <begin position="201"/>
        <end position="273"/>
    </location>
</feature>
<dbReference type="InterPro" id="IPR008936">
    <property type="entry name" value="Rho_GTPase_activation_prot"/>
</dbReference>
<gene>
    <name evidence="6" type="ORF">AAE3_LOCUS2425</name>
</gene>
<feature type="region of interest" description="Disordered" evidence="3">
    <location>
        <begin position="673"/>
        <end position="775"/>
    </location>
</feature>
<dbReference type="AlphaFoldDB" id="A0A8S0WE14"/>
<dbReference type="OrthoDB" id="79452at2759"/>
<feature type="domain" description="Rho-GAP" evidence="4">
    <location>
        <begin position="434"/>
        <end position="628"/>
    </location>
</feature>
<name>A0A8S0WE14_CYCAE</name>
<dbReference type="SMART" id="SM00324">
    <property type="entry name" value="RhoGAP"/>
    <property type="match status" value="1"/>
</dbReference>
<dbReference type="Gene3D" id="1.20.1270.60">
    <property type="entry name" value="Arfaptin homology (AH) domain/BAR domain"/>
    <property type="match status" value="1"/>
</dbReference>
<proteinExistence type="predicted"/>
<dbReference type="InterPro" id="IPR027267">
    <property type="entry name" value="AH/BAR_dom_sf"/>
</dbReference>
<feature type="compositionally biased region" description="Polar residues" evidence="3">
    <location>
        <begin position="726"/>
        <end position="742"/>
    </location>
</feature>
<evidence type="ECO:0008006" key="8">
    <source>
        <dbReference type="Google" id="ProtNLM"/>
    </source>
</evidence>
<dbReference type="PANTHER" id="PTHR23176">
    <property type="entry name" value="RHO/RAC/CDC GTPASE-ACTIVATING PROTEIN"/>
    <property type="match status" value="1"/>
</dbReference>
<dbReference type="GO" id="GO:0005096">
    <property type="term" value="F:GTPase activator activity"/>
    <property type="evidence" value="ECO:0007669"/>
    <property type="project" value="UniProtKB-KW"/>
</dbReference>
<dbReference type="InterPro" id="IPR001060">
    <property type="entry name" value="FCH_dom"/>
</dbReference>
<dbReference type="CDD" id="cd00159">
    <property type="entry name" value="RhoGAP"/>
    <property type="match status" value="1"/>
</dbReference>
<dbReference type="InterPro" id="IPR031160">
    <property type="entry name" value="F_BAR_dom"/>
</dbReference>
<dbReference type="Gene3D" id="1.10.555.10">
    <property type="entry name" value="Rho GTPase activation protein"/>
    <property type="match status" value="1"/>
</dbReference>
<feature type="compositionally biased region" description="Polar residues" evidence="3">
    <location>
        <begin position="221"/>
        <end position="244"/>
    </location>
</feature>
<accession>A0A8S0WE14</accession>
<dbReference type="GO" id="GO:0007165">
    <property type="term" value="P:signal transduction"/>
    <property type="evidence" value="ECO:0007669"/>
    <property type="project" value="InterPro"/>
</dbReference>
<feature type="region of interest" description="Disordered" evidence="3">
    <location>
        <begin position="14"/>
        <end position="66"/>
    </location>
</feature>
<dbReference type="EMBL" id="CACVBS010000028">
    <property type="protein sequence ID" value="CAA7259963.1"/>
    <property type="molecule type" value="Genomic_DNA"/>
</dbReference>
<dbReference type="GO" id="GO:0005737">
    <property type="term" value="C:cytoplasm"/>
    <property type="evidence" value="ECO:0007669"/>
    <property type="project" value="TreeGrafter"/>
</dbReference>
<sequence length="775" mass="85769">MRYPVVSLTATHCRARLEQQRPQPRVYPTHAAGDPAQLASEPVMDPPPSSRSSFSDPPSAPQGPIPLFDGHLRYLTDSYLAFFQERRRIEETYVESLRKLYRKIKSVDASLDDRGELSTIRSAWAEVVENVDREAQTRQALCSTLTSDVISPLVTLKETQERTRKRIKEDLKDSGAAYNEYAEVMLPKLKNRYTKKYSEVEEQKKAATAPPLVSPQPSPSMNPEQYTHNSKSNPSIPSRPTVTAPQPLRALDRRPSGSVPGRNRSPSSSTAFSDLAHQGKKQLNQLIGFLDKGGSVKDSLGVRENQALRTVRAKRDADEADKDYRKGVHWLETLRLRRTKILESGYKSLEMFVEEVSTTMKKVLEKYSDNMTATTTTQTQLSSHMRSIIDRISPEKDISKLKTQIPRSLASAIPDPILYEHGLVGECNDLIFGFSLVDYATAKQLPEGAVPKIIRLCIEEIDKRGLEAEGIYRVSGRHAVVQALQHEIEKDENAFQFSSKDDVYCVASLLKLYLRELPEPVFKFSLQDRIQHTEDREEHLSNNFVLLRSKIRRLPPVHQATLKALLEHLARVVAKCDKNKMDAKNLAIVFGGVIFGDDEMPKGGDLLSVQTIKDSLMEDLILNAHILYDHDPNSPPLPPTPAGEPVPAVTYGSKSTKVATVPADGVALLSPQDFAPKLPARPNNSIHPSSRANAPPPSRSRTAEKALPLSISETPTESSPSPSPTDKASTVESTMTGQRNSISFPVPESPPTSPKPRTTTLDETAGHVGGATGGK</sequence>
<reference evidence="6 7" key="1">
    <citation type="submission" date="2020-01" db="EMBL/GenBank/DDBJ databases">
        <authorList>
            <person name="Gupta K D."/>
        </authorList>
    </citation>
    <scope>NUCLEOTIDE SEQUENCE [LARGE SCALE GENOMIC DNA]</scope>
</reference>
<evidence type="ECO:0000259" key="4">
    <source>
        <dbReference type="PROSITE" id="PS50238"/>
    </source>
</evidence>
<dbReference type="InterPro" id="IPR000198">
    <property type="entry name" value="RhoGAP_dom"/>
</dbReference>
<keyword evidence="2" id="KW-0175">Coiled coil</keyword>
<dbReference type="Pfam" id="PF00611">
    <property type="entry name" value="FCH"/>
    <property type="match status" value="1"/>
</dbReference>
<dbReference type="PANTHER" id="PTHR23176:SF134">
    <property type="entry name" value="RHO-TYPE GTPASE-ACTIVATING PROTEIN"/>
    <property type="match status" value="1"/>
</dbReference>
<evidence type="ECO:0000256" key="1">
    <source>
        <dbReference type="ARBA" id="ARBA00022468"/>
    </source>
</evidence>
<feature type="domain" description="F-BAR" evidence="5">
    <location>
        <begin position="48"/>
        <end position="397"/>
    </location>
</feature>